<dbReference type="AlphaFoldDB" id="A0A9D4ECT2"/>
<reference evidence="1" key="1">
    <citation type="journal article" date="2019" name="bioRxiv">
        <title>The Genome of the Zebra Mussel, Dreissena polymorpha: A Resource for Invasive Species Research.</title>
        <authorList>
            <person name="McCartney M.A."/>
            <person name="Auch B."/>
            <person name="Kono T."/>
            <person name="Mallez S."/>
            <person name="Zhang Y."/>
            <person name="Obille A."/>
            <person name="Becker A."/>
            <person name="Abrahante J.E."/>
            <person name="Garbe J."/>
            <person name="Badalamenti J.P."/>
            <person name="Herman A."/>
            <person name="Mangelson H."/>
            <person name="Liachko I."/>
            <person name="Sullivan S."/>
            <person name="Sone E.D."/>
            <person name="Koren S."/>
            <person name="Silverstein K.A.T."/>
            <person name="Beckman K.B."/>
            <person name="Gohl D.M."/>
        </authorList>
    </citation>
    <scope>NUCLEOTIDE SEQUENCE</scope>
    <source>
        <strain evidence="1">Duluth1</strain>
        <tissue evidence="1">Whole animal</tissue>
    </source>
</reference>
<reference evidence="1" key="2">
    <citation type="submission" date="2020-11" db="EMBL/GenBank/DDBJ databases">
        <authorList>
            <person name="McCartney M.A."/>
            <person name="Auch B."/>
            <person name="Kono T."/>
            <person name="Mallez S."/>
            <person name="Becker A."/>
            <person name="Gohl D.M."/>
            <person name="Silverstein K.A.T."/>
            <person name="Koren S."/>
            <person name="Bechman K.B."/>
            <person name="Herman A."/>
            <person name="Abrahante J.E."/>
            <person name="Garbe J."/>
        </authorList>
    </citation>
    <scope>NUCLEOTIDE SEQUENCE</scope>
    <source>
        <strain evidence="1">Duluth1</strain>
        <tissue evidence="1">Whole animal</tissue>
    </source>
</reference>
<protein>
    <submittedName>
        <fullName evidence="1">Uncharacterized protein</fullName>
    </submittedName>
</protein>
<dbReference type="Proteomes" id="UP000828390">
    <property type="component" value="Unassembled WGS sequence"/>
</dbReference>
<keyword evidence="2" id="KW-1185">Reference proteome</keyword>
<name>A0A9D4ECT2_DREPO</name>
<gene>
    <name evidence="1" type="ORF">DPMN_179694</name>
</gene>
<evidence type="ECO:0000313" key="2">
    <source>
        <dbReference type="Proteomes" id="UP000828390"/>
    </source>
</evidence>
<evidence type="ECO:0000313" key="1">
    <source>
        <dbReference type="EMBL" id="KAH3778239.1"/>
    </source>
</evidence>
<comment type="caution">
    <text evidence="1">The sequence shown here is derived from an EMBL/GenBank/DDBJ whole genome shotgun (WGS) entry which is preliminary data.</text>
</comment>
<accession>A0A9D4ECT2</accession>
<dbReference type="EMBL" id="JAIWYP010000009">
    <property type="protein sequence ID" value="KAH3778239.1"/>
    <property type="molecule type" value="Genomic_DNA"/>
</dbReference>
<sequence length="86" mass="10119">MMIHVKVPKQNRFKDPKQKWAEFYKLTSYNRDEGGNVLPLIDINESPVYGNQEKSEILKGTFFGSTHIANERFDDDFQKPIETELR</sequence>
<organism evidence="1 2">
    <name type="scientific">Dreissena polymorpha</name>
    <name type="common">Zebra mussel</name>
    <name type="synonym">Mytilus polymorpha</name>
    <dbReference type="NCBI Taxonomy" id="45954"/>
    <lineage>
        <taxon>Eukaryota</taxon>
        <taxon>Metazoa</taxon>
        <taxon>Spiralia</taxon>
        <taxon>Lophotrochozoa</taxon>
        <taxon>Mollusca</taxon>
        <taxon>Bivalvia</taxon>
        <taxon>Autobranchia</taxon>
        <taxon>Heteroconchia</taxon>
        <taxon>Euheterodonta</taxon>
        <taxon>Imparidentia</taxon>
        <taxon>Neoheterodontei</taxon>
        <taxon>Myida</taxon>
        <taxon>Dreissenoidea</taxon>
        <taxon>Dreissenidae</taxon>
        <taxon>Dreissena</taxon>
    </lineage>
</organism>
<proteinExistence type="predicted"/>